<evidence type="ECO:0000313" key="1">
    <source>
        <dbReference type="EMBL" id="KAJ3497448.1"/>
    </source>
</evidence>
<protein>
    <submittedName>
        <fullName evidence="1">Uncharacterized protein</fullName>
    </submittedName>
</protein>
<accession>A0ACC1R6K2</accession>
<name>A0ACC1R6K2_9HYPO</name>
<evidence type="ECO:0000313" key="2">
    <source>
        <dbReference type="Proteomes" id="UP001148737"/>
    </source>
</evidence>
<proteinExistence type="predicted"/>
<reference evidence="1" key="1">
    <citation type="submission" date="2022-07" db="EMBL/GenBank/DDBJ databases">
        <title>Genome Sequence of Lecanicillium saksenae.</title>
        <authorList>
            <person name="Buettner E."/>
        </authorList>
    </citation>
    <scope>NUCLEOTIDE SEQUENCE</scope>
    <source>
        <strain evidence="1">VT-O1</strain>
    </source>
</reference>
<gene>
    <name evidence="1" type="ORF">NLG97_g1889</name>
</gene>
<sequence>MLFKSTLLAGLATSVAAALAARGCNDYVLISARGTSEPQGPSFGFRGMIKQTLSSVPGGVEYDVVYPGIFDPTQQTTLIGAKDIEKHVNNGFKACPDQKYALLGYSQGATVVLEAFQKLAATEAGDQIKAVVLIGNPYQVRNQRSTVDQNGESFTRDFDGILLPLAGTLNLRPKLPQNGEALNICFIGDPVCTGVEFAISSPAHLAYGLSEPVQTLGADHLIAKLGN</sequence>
<organism evidence="1 2">
    <name type="scientific">Lecanicillium saksenae</name>
    <dbReference type="NCBI Taxonomy" id="468837"/>
    <lineage>
        <taxon>Eukaryota</taxon>
        <taxon>Fungi</taxon>
        <taxon>Dikarya</taxon>
        <taxon>Ascomycota</taxon>
        <taxon>Pezizomycotina</taxon>
        <taxon>Sordariomycetes</taxon>
        <taxon>Hypocreomycetidae</taxon>
        <taxon>Hypocreales</taxon>
        <taxon>Cordycipitaceae</taxon>
        <taxon>Lecanicillium</taxon>
    </lineage>
</organism>
<keyword evidence="2" id="KW-1185">Reference proteome</keyword>
<dbReference type="Proteomes" id="UP001148737">
    <property type="component" value="Unassembled WGS sequence"/>
</dbReference>
<comment type="caution">
    <text evidence="1">The sequence shown here is derived from an EMBL/GenBank/DDBJ whole genome shotgun (WGS) entry which is preliminary data.</text>
</comment>
<dbReference type="EMBL" id="JANAKD010000110">
    <property type="protein sequence ID" value="KAJ3497448.1"/>
    <property type="molecule type" value="Genomic_DNA"/>
</dbReference>